<evidence type="ECO:0000313" key="2">
    <source>
        <dbReference type="Proteomes" id="UP000314294"/>
    </source>
</evidence>
<dbReference type="AlphaFoldDB" id="A0A4Z2JCY7"/>
<proteinExistence type="predicted"/>
<protein>
    <submittedName>
        <fullName evidence="1">Uncharacterized protein</fullName>
    </submittedName>
</protein>
<accession>A0A4Z2JCY7</accession>
<dbReference type="Proteomes" id="UP000314294">
    <property type="component" value="Unassembled WGS sequence"/>
</dbReference>
<sequence length="173" mass="19195">MALQQQKANYSPNQELELVRTTQRDDMLEAHPGWVARLQERYGQVVLCSPVKCPSTPPTTPMPLWDGEAAMTDATKEETLIFQDKLCSQHTVLCVLKIPVLYHRTSSLAMRMSSFTLENTVGSMKNPFESTALPPHSILAPSLMPLSMNPNTRFCCSRLICGGGAPTLYERPG</sequence>
<organism evidence="1 2">
    <name type="scientific">Liparis tanakae</name>
    <name type="common">Tanaka's snailfish</name>
    <dbReference type="NCBI Taxonomy" id="230148"/>
    <lineage>
        <taxon>Eukaryota</taxon>
        <taxon>Metazoa</taxon>
        <taxon>Chordata</taxon>
        <taxon>Craniata</taxon>
        <taxon>Vertebrata</taxon>
        <taxon>Euteleostomi</taxon>
        <taxon>Actinopterygii</taxon>
        <taxon>Neopterygii</taxon>
        <taxon>Teleostei</taxon>
        <taxon>Neoteleostei</taxon>
        <taxon>Acanthomorphata</taxon>
        <taxon>Eupercaria</taxon>
        <taxon>Perciformes</taxon>
        <taxon>Cottioidei</taxon>
        <taxon>Cottales</taxon>
        <taxon>Liparidae</taxon>
        <taxon>Liparis</taxon>
    </lineage>
</organism>
<dbReference type="OrthoDB" id="10611809at2759"/>
<reference evidence="1 2" key="1">
    <citation type="submission" date="2019-03" db="EMBL/GenBank/DDBJ databases">
        <title>First draft genome of Liparis tanakae, snailfish: a comprehensive survey of snailfish specific genes.</title>
        <authorList>
            <person name="Kim W."/>
            <person name="Song I."/>
            <person name="Jeong J.-H."/>
            <person name="Kim D."/>
            <person name="Kim S."/>
            <person name="Ryu S."/>
            <person name="Song J.Y."/>
            <person name="Lee S.K."/>
        </authorList>
    </citation>
    <scope>NUCLEOTIDE SEQUENCE [LARGE SCALE GENOMIC DNA]</scope>
    <source>
        <tissue evidence="1">Muscle</tissue>
    </source>
</reference>
<keyword evidence="2" id="KW-1185">Reference proteome</keyword>
<name>A0A4Z2JCY7_9TELE</name>
<gene>
    <name evidence="1" type="ORF">EYF80_002215</name>
</gene>
<evidence type="ECO:0000313" key="1">
    <source>
        <dbReference type="EMBL" id="TNN87498.1"/>
    </source>
</evidence>
<comment type="caution">
    <text evidence="1">The sequence shown here is derived from an EMBL/GenBank/DDBJ whole genome shotgun (WGS) entry which is preliminary data.</text>
</comment>
<dbReference type="EMBL" id="SRLO01000010">
    <property type="protein sequence ID" value="TNN87498.1"/>
    <property type="molecule type" value="Genomic_DNA"/>
</dbReference>